<evidence type="ECO:0000313" key="2">
    <source>
        <dbReference type="Proteomes" id="UP000008311"/>
    </source>
</evidence>
<dbReference type="InParanoid" id="B9TK38"/>
<gene>
    <name evidence="1" type="ORF">RCOM_2036640</name>
</gene>
<protein>
    <submittedName>
        <fullName evidence="1">Uncharacterized protein</fullName>
    </submittedName>
</protein>
<organism evidence="1 2">
    <name type="scientific">Ricinus communis</name>
    <name type="common">Castor bean</name>
    <dbReference type="NCBI Taxonomy" id="3988"/>
    <lineage>
        <taxon>Eukaryota</taxon>
        <taxon>Viridiplantae</taxon>
        <taxon>Streptophyta</taxon>
        <taxon>Embryophyta</taxon>
        <taxon>Tracheophyta</taxon>
        <taxon>Spermatophyta</taxon>
        <taxon>Magnoliopsida</taxon>
        <taxon>eudicotyledons</taxon>
        <taxon>Gunneridae</taxon>
        <taxon>Pentapetalae</taxon>
        <taxon>rosids</taxon>
        <taxon>fabids</taxon>
        <taxon>Malpighiales</taxon>
        <taxon>Euphorbiaceae</taxon>
        <taxon>Acalyphoideae</taxon>
        <taxon>Acalypheae</taxon>
        <taxon>Ricinus</taxon>
    </lineage>
</organism>
<dbReference type="Proteomes" id="UP000008311">
    <property type="component" value="Unassembled WGS sequence"/>
</dbReference>
<reference evidence="2" key="1">
    <citation type="journal article" date="2010" name="Nat. Biotechnol.">
        <title>Draft genome sequence of the oilseed species Ricinus communis.</title>
        <authorList>
            <person name="Chan A.P."/>
            <person name="Crabtree J."/>
            <person name="Zhao Q."/>
            <person name="Lorenzi H."/>
            <person name="Orvis J."/>
            <person name="Puiu D."/>
            <person name="Melake-Berhan A."/>
            <person name="Jones K.M."/>
            <person name="Redman J."/>
            <person name="Chen G."/>
            <person name="Cahoon E.B."/>
            <person name="Gedil M."/>
            <person name="Stanke M."/>
            <person name="Haas B.J."/>
            <person name="Wortman J.R."/>
            <person name="Fraser-Liggett C.M."/>
            <person name="Ravel J."/>
            <person name="Rabinowicz P.D."/>
        </authorList>
    </citation>
    <scope>NUCLEOTIDE SEQUENCE [LARGE SCALE GENOMIC DNA]</scope>
    <source>
        <strain evidence="2">cv. Hale</strain>
    </source>
</reference>
<dbReference type="EMBL" id="EQ984686">
    <property type="protein sequence ID" value="EEF23776.1"/>
    <property type="molecule type" value="Genomic_DNA"/>
</dbReference>
<name>B9TK38_RICCO</name>
<evidence type="ECO:0000313" key="1">
    <source>
        <dbReference type="EMBL" id="EEF23776.1"/>
    </source>
</evidence>
<keyword evidence="2" id="KW-1185">Reference proteome</keyword>
<feature type="non-terminal residue" evidence="1">
    <location>
        <position position="380"/>
    </location>
</feature>
<proteinExistence type="predicted"/>
<sequence>MNKTFLDLGKVGVVKDVQPQELPINAWSDCVNMRFRNGGLERMKGELQVFTTPSVTPYWLQPFYQGGKRFWVHAGTAKVFADDGTTRTDITPTVAPTGGVDDRFTGGVLNGVLIANNGVDAPWYWGGSDLLLPLPGWAAGMKAASIRPFKNFLVALDVTKPGTPATRFSQMVKWSDAAVPGAVPQSWDQNDKTKLAGELDLAEEPSLMIDQLPLGDVNIIYKENSMYAMRATGGMDVFSFQRLPGSVGALGRGCIAQTPLGHVVLTHGDVILHAGQGPRSIINGTLRKWLFQSIDSANRARSFVVTNPPYKEVWVCFPELGAERCTLAAVWNWDENTWSIRRLNNATYAAVGQLDAATTNTWDSQNYAWDDAVQPGARMS</sequence>
<accession>B9TK38</accession>
<dbReference type="AlphaFoldDB" id="B9TK38"/>